<dbReference type="PROSITE" id="PS50012">
    <property type="entry name" value="RCC1_3"/>
    <property type="match status" value="4"/>
</dbReference>
<dbReference type="PANTHER" id="PTHR22870:SF365">
    <property type="entry name" value="REGULATOR OF CHROMOSOME CONDENSATION (CELL CYCLE REGULATORY PROTEIN)-RELATED"/>
    <property type="match status" value="1"/>
</dbReference>
<dbReference type="InterPro" id="IPR051210">
    <property type="entry name" value="Ub_ligase/GEF_domain"/>
</dbReference>
<dbReference type="InterPro" id="IPR000408">
    <property type="entry name" value="Reg_chr_condens"/>
</dbReference>
<feature type="repeat" description="RCC1" evidence="2">
    <location>
        <begin position="218"/>
        <end position="311"/>
    </location>
</feature>
<dbReference type="FunCoup" id="A0A7J7D4R7">
    <property type="interactions" value="518"/>
</dbReference>
<evidence type="ECO:0000313" key="4">
    <source>
        <dbReference type="EMBL" id="KAF5741345.1"/>
    </source>
</evidence>
<dbReference type="Proteomes" id="UP000593562">
    <property type="component" value="Unassembled WGS sequence"/>
</dbReference>
<accession>A0A7J7D4R7</accession>
<dbReference type="PROSITE" id="PS00626">
    <property type="entry name" value="RCC1_2"/>
    <property type="match status" value="1"/>
</dbReference>
<reference evidence="4 5" key="1">
    <citation type="journal article" date="2020" name="Nat. Commun.">
        <title>Genome of Tripterygium wilfordii and identification of cytochrome P450 involved in triptolide biosynthesis.</title>
        <authorList>
            <person name="Tu L."/>
            <person name="Su P."/>
            <person name="Zhang Z."/>
            <person name="Gao L."/>
            <person name="Wang J."/>
            <person name="Hu T."/>
            <person name="Zhou J."/>
            <person name="Zhang Y."/>
            <person name="Zhao Y."/>
            <person name="Liu Y."/>
            <person name="Song Y."/>
            <person name="Tong Y."/>
            <person name="Lu Y."/>
            <person name="Yang J."/>
            <person name="Xu C."/>
            <person name="Jia M."/>
            <person name="Peters R.J."/>
            <person name="Huang L."/>
            <person name="Gao W."/>
        </authorList>
    </citation>
    <scope>NUCLEOTIDE SEQUENCE [LARGE SCALE GENOMIC DNA]</scope>
    <source>
        <strain evidence="5">cv. XIE 37</strain>
        <tissue evidence="4">Leaf</tissue>
    </source>
</reference>
<evidence type="ECO:0000313" key="5">
    <source>
        <dbReference type="Proteomes" id="UP000593562"/>
    </source>
</evidence>
<sequence length="311" mass="33771">MFSDSNRPAKSLSGGCEYRESMRQFLRMRTVLEKDHWLLLNLGIRKCMSSSSGGSVFSFGDDSQGALGLPTSLTGLASDAYEPTVVPGLPSDITAIAAGHYHSLAVTSLGHLWAWGRNKEAQLGRGLLAPRDTWREPKRVEGLDNVKVHAAFASGVVSAALGDDGSLWVWGKSKRGQLGLGKDIIEALVPSRVEALQGEKIAKVSFGWGHCLAQTEDGKLFGWGYSADGRLGRIGECMETSPLDRRVDGAKDNQKNFSTRAEVAEKQVLDGIEEEKNMPIIWEPSLIEDLCRDEVVDVACGLDHSLILCSK</sequence>
<dbReference type="SUPFAM" id="SSF50985">
    <property type="entry name" value="RCC1/BLIP-II"/>
    <property type="match status" value="1"/>
</dbReference>
<keyword evidence="5" id="KW-1185">Reference proteome</keyword>
<organism evidence="4 5">
    <name type="scientific">Tripterygium wilfordii</name>
    <name type="common">Thunder God vine</name>
    <dbReference type="NCBI Taxonomy" id="458696"/>
    <lineage>
        <taxon>Eukaryota</taxon>
        <taxon>Viridiplantae</taxon>
        <taxon>Streptophyta</taxon>
        <taxon>Embryophyta</taxon>
        <taxon>Tracheophyta</taxon>
        <taxon>Spermatophyta</taxon>
        <taxon>Magnoliopsida</taxon>
        <taxon>eudicotyledons</taxon>
        <taxon>Gunneridae</taxon>
        <taxon>Pentapetalae</taxon>
        <taxon>rosids</taxon>
        <taxon>fabids</taxon>
        <taxon>Celastrales</taxon>
        <taxon>Celastraceae</taxon>
        <taxon>Tripterygium</taxon>
    </lineage>
</organism>
<dbReference type="AlphaFoldDB" id="A0A7J7D4R7"/>
<feature type="domain" description="RCC1-like" evidence="3">
    <location>
        <begin position="56"/>
        <end position="310"/>
    </location>
</feature>
<dbReference type="InParanoid" id="A0A7J7D4R7"/>
<feature type="repeat" description="RCC1" evidence="2">
    <location>
        <begin position="54"/>
        <end position="109"/>
    </location>
</feature>
<dbReference type="PANTHER" id="PTHR22870">
    <property type="entry name" value="REGULATOR OF CHROMOSOME CONDENSATION"/>
    <property type="match status" value="1"/>
</dbReference>
<dbReference type="Gene3D" id="2.130.10.30">
    <property type="entry name" value="Regulator of chromosome condensation 1/beta-lactamase-inhibitor protein II"/>
    <property type="match status" value="1"/>
</dbReference>
<protein>
    <submittedName>
        <fullName evidence="4">E3 ubiquitin-protein ligase HERC3</fullName>
    </submittedName>
</protein>
<proteinExistence type="predicted"/>
<evidence type="ECO:0000256" key="1">
    <source>
        <dbReference type="ARBA" id="ARBA00022737"/>
    </source>
</evidence>
<feature type="repeat" description="RCC1" evidence="2">
    <location>
        <begin position="110"/>
        <end position="164"/>
    </location>
</feature>
<keyword evidence="1" id="KW-0677">Repeat</keyword>
<name>A0A7J7D4R7_TRIWF</name>
<evidence type="ECO:0000259" key="3">
    <source>
        <dbReference type="Pfam" id="PF25390"/>
    </source>
</evidence>
<feature type="repeat" description="RCC1" evidence="2">
    <location>
        <begin position="165"/>
        <end position="217"/>
    </location>
</feature>
<dbReference type="Pfam" id="PF25390">
    <property type="entry name" value="WD40_RLD"/>
    <property type="match status" value="1"/>
</dbReference>
<gene>
    <name evidence="4" type="ORF">HS088_TW10G00342</name>
</gene>
<dbReference type="PRINTS" id="PR00633">
    <property type="entry name" value="RCCNDNSATION"/>
</dbReference>
<dbReference type="InterPro" id="IPR009091">
    <property type="entry name" value="RCC1/BLIP-II"/>
</dbReference>
<dbReference type="EMBL" id="JAAARO010000010">
    <property type="protein sequence ID" value="KAF5741345.1"/>
    <property type="molecule type" value="Genomic_DNA"/>
</dbReference>
<dbReference type="InterPro" id="IPR058923">
    <property type="entry name" value="RCC1-like_dom"/>
</dbReference>
<evidence type="ECO:0000256" key="2">
    <source>
        <dbReference type="PROSITE-ProRule" id="PRU00235"/>
    </source>
</evidence>
<comment type="caution">
    <text evidence="4">The sequence shown here is derived from an EMBL/GenBank/DDBJ whole genome shotgun (WGS) entry which is preliminary data.</text>
</comment>